<accession>A0A3M7S5Z4</accession>
<reference evidence="1 2" key="1">
    <citation type="journal article" date="2018" name="Sci. Rep.">
        <title>Genomic signatures of local adaptation to the degree of environmental predictability in rotifers.</title>
        <authorList>
            <person name="Franch-Gras L."/>
            <person name="Hahn C."/>
            <person name="Garcia-Roger E.M."/>
            <person name="Carmona M.J."/>
            <person name="Serra M."/>
            <person name="Gomez A."/>
        </authorList>
    </citation>
    <scope>NUCLEOTIDE SEQUENCE [LARGE SCALE GENOMIC DNA]</scope>
    <source>
        <strain evidence="1">HYR1</strain>
    </source>
</reference>
<name>A0A3M7S5Z4_BRAPC</name>
<comment type="caution">
    <text evidence="1">The sequence shown here is derived from an EMBL/GenBank/DDBJ whole genome shotgun (WGS) entry which is preliminary data.</text>
</comment>
<dbReference type="EMBL" id="REGN01001970">
    <property type="protein sequence ID" value="RNA31216.1"/>
    <property type="molecule type" value="Genomic_DNA"/>
</dbReference>
<gene>
    <name evidence="1" type="ORF">BpHYR1_049039</name>
</gene>
<dbReference type="Proteomes" id="UP000276133">
    <property type="component" value="Unassembled WGS sequence"/>
</dbReference>
<keyword evidence="2" id="KW-1185">Reference proteome</keyword>
<organism evidence="1 2">
    <name type="scientific">Brachionus plicatilis</name>
    <name type="common">Marine rotifer</name>
    <name type="synonym">Brachionus muelleri</name>
    <dbReference type="NCBI Taxonomy" id="10195"/>
    <lineage>
        <taxon>Eukaryota</taxon>
        <taxon>Metazoa</taxon>
        <taxon>Spiralia</taxon>
        <taxon>Gnathifera</taxon>
        <taxon>Rotifera</taxon>
        <taxon>Eurotatoria</taxon>
        <taxon>Monogononta</taxon>
        <taxon>Pseudotrocha</taxon>
        <taxon>Ploima</taxon>
        <taxon>Brachionidae</taxon>
        <taxon>Brachionus</taxon>
    </lineage>
</organism>
<evidence type="ECO:0000313" key="1">
    <source>
        <dbReference type="EMBL" id="RNA31216.1"/>
    </source>
</evidence>
<protein>
    <submittedName>
        <fullName evidence="1">Uncharacterized protein</fullName>
    </submittedName>
</protein>
<sequence>MNTGIFKPLWKKEFEMREIFKNDESHDSLPLIARLVDECNRGFTSRFINGKIMAEGVLLPFNLMLFSQFARNSIKPSRLNEPRKVLILNSLLPKYK</sequence>
<evidence type="ECO:0000313" key="2">
    <source>
        <dbReference type="Proteomes" id="UP000276133"/>
    </source>
</evidence>
<dbReference type="AlphaFoldDB" id="A0A3M7S5Z4"/>
<proteinExistence type="predicted"/>